<feature type="non-terminal residue" evidence="1">
    <location>
        <position position="199"/>
    </location>
</feature>
<protein>
    <submittedName>
        <fullName evidence="1">4405_t:CDS:1</fullName>
    </submittedName>
</protein>
<keyword evidence="2" id="KW-1185">Reference proteome</keyword>
<accession>A0ACA9QIV9</accession>
<dbReference type="Proteomes" id="UP000789525">
    <property type="component" value="Unassembled WGS sequence"/>
</dbReference>
<comment type="caution">
    <text evidence="1">The sequence shown here is derived from an EMBL/GenBank/DDBJ whole genome shotgun (WGS) entry which is preliminary data.</text>
</comment>
<feature type="non-terminal residue" evidence="1">
    <location>
        <position position="1"/>
    </location>
</feature>
<organism evidence="1 2">
    <name type="scientific">Acaulospora colombiana</name>
    <dbReference type="NCBI Taxonomy" id="27376"/>
    <lineage>
        <taxon>Eukaryota</taxon>
        <taxon>Fungi</taxon>
        <taxon>Fungi incertae sedis</taxon>
        <taxon>Mucoromycota</taxon>
        <taxon>Glomeromycotina</taxon>
        <taxon>Glomeromycetes</taxon>
        <taxon>Diversisporales</taxon>
        <taxon>Acaulosporaceae</taxon>
        <taxon>Acaulospora</taxon>
    </lineage>
</organism>
<evidence type="ECO:0000313" key="2">
    <source>
        <dbReference type="Proteomes" id="UP000789525"/>
    </source>
</evidence>
<proteinExistence type="predicted"/>
<gene>
    <name evidence="1" type="ORF">ACOLOM_LOCUS12797</name>
</gene>
<dbReference type="EMBL" id="CAJVPT010054214">
    <property type="protein sequence ID" value="CAG8752948.1"/>
    <property type="molecule type" value="Genomic_DNA"/>
</dbReference>
<reference evidence="1" key="1">
    <citation type="submission" date="2021-06" db="EMBL/GenBank/DDBJ databases">
        <authorList>
            <person name="Kallberg Y."/>
            <person name="Tangrot J."/>
            <person name="Rosling A."/>
        </authorList>
    </citation>
    <scope>NUCLEOTIDE SEQUENCE</scope>
    <source>
        <strain evidence="1">CL356</strain>
    </source>
</reference>
<sequence>VDVVPSPVSPALLPSNLQFEICNVNLGMSRFYEQYDFVHVRCIGGGMTDMDQTIVELQRCLKPGGVLLIIDGDMIVYEGREKPARMKKLPGDPDVSGVSEDGSWLRRMIAETWEGCTIDGSGLHRASELTLLGLWDYPLMDPETARSGGSTNVETQLLQYAGESIRKGFMNIHHAYHSKLLQHGLSQDVLNEWSRNIDE</sequence>
<name>A0ACA9QIV9_9GLOM</name>
<evidence type="ECO:0000313" key="1">
    <source>
        <dbReference type="EMBL" id="CAG8752948.1"/>
    </source>
</evidence>